<accession>A0ABY4X9R7</accession>
<name>A0ABY4X9R7_9SPHN</name>
<gene>
    <name evidence="2" type="ORF">LHA26_04345</name>
</gene>
<dbReference type="Proteomes" id="UP001056937">
    <property type="component" value="Chromosome 1"/>
</dbReference>
<evidence type="ECO:0000256" key="1">
    <source>
        <dbReference type="SAM" id="MobiDB-lite"/>
    </source>
</evidence>
<keyword evidence="3" id="KW-1185">Reference proteome</keyword>
<evidence type="ECO:0000313" key="3">
    <source>
        <dbReference type="Proteomes" id="UP001056937"/>
    </source>
</evidence>
<reference evidence="2" key="1">
    <citation type="journal article" date="2022" name="Toxins">
        <title>Genomic Analysis of Sphingopyxis sp. USTB-05 for Biodegrading Cyanobacterial Hepatotoxins.</title>
        <authorList>
            <person name="Liu C."/>
            <person name="Xu Q."/>
            <person name="Zhao Z."/>
            <person name="Zhang H."/>
            <person name="Liu X."/>
            <person name="Yin C."/>
            <person name="Liu Y."/>
            <person name="Yan H."/>
        </authorList>
    </citation>
    <scope>NUCLEOTIDE SEQUENCE</scope>
    <source>
        <strain evidence="2">NBD5</strain>
    </source>
</reference>
<protein>
    <recommendedName>
        <fullName evidence="4">Hedgehog/Intein (Hint) domain-containing protein</fullName>
    </recommendedName>
</protein>
<evidence type="ECO:0000313" key="2">
    <source>
        <dbReference type="EMBL" id="USI73707.1"/>
    </source>
</evidence>
<proteinExistence type="predicted"/>
<dbReference type="EMBL" id="CP084930">
    <property type="protein sequence ID" value="USI73707.1"/>
    <property type="molecule type" value="Genomic_DNA"/>
</dbReference>
<feature type="region of interest" description="Disordered" evidence="1">
    <location>
        <begin position="1"/>
        <end position="24"/>
    </location>
</feature>
<organism evidence="2 3">
    <name type="scientific">Sphingomonas morindae</name>
    <dbReference type="NCBI Taxonomy" id="1541170"/>
    <lineage>
        <taxon>Bacteria</taxon>
        <taxon>Pseudomonadati</taxon>
        <taxon>Pseudomonadota</taxon>
        <taxon>Alphaproteobacteria</taxon>
        <taxon>Sphingomonadales</taxon>
        <taxon>Sphingomonadaceae</taxon>
        <taxon>Sphingomonas</taxon>
    </lineage>
</organism>
<evidence type="ECO:0008006" key="4">
    <source>
        <dbReference type="Google" id="ProtNLM"/>
    </source>
</evidence>
<sequence>MQQARRILKLRPGSGDGATPADPRQLITRAIGRRTRVEAVYNRMRIDLAPHILYTKHDEAYVDGVVLMREGQPPRELKLGSFKLSGLAELIPTARPFDPSSLFDPKLERYEGTLIASVTSPPEA</sequence>
<dbReference type="RefSeq" id="WP_252167513.1">
    <property type="nucleotide sequence ID" value="NZ_CP084930.1"/>
</dbReference>